<dbReference type="Proteomes" id="UP000298663">
    <property type="component" value="Unassembled WGS sequence"/>
</dbReference>
<protein>
    <submittedName>
        <fullName evidence="1">Uncharacterized protein</fullName>
    </submittedName>
</protein>
<reference evidence="1 2" key="2">
    <citation type="journal article" date="2019" name="G3 (Bethesda)">
        <title>Hybrid Assembly of the Genome of the Entomopathogenic Nematode Steinernema carpocapsae Identifies the X-Chromosome.</title>
        <authorList>
            <person name="Serra L."/>
            <person name="Macchietto M."/>
            <person name="Macias-Munoz A."/>
            <person name="McGill C.J."/>
            <person name="Rodriguez I.M."/>
            <person name="Rodriguez B."/>
            <person name="Murad R."/>
            <person name="Mortazavi A."/>
        </authorList>
    </citation>
    <scope>NUCLEOTIDE SEQUENCE [LARGE SCALE GENOMIC DNA]</scope>
    <source>
        <strain evidence="1 2">ALL</strain>
    </source>
</reference>
<evidence type="ECO:0000313" key="2">
    <source>
        <dbReference type="Proteomes" id="UP000298663"/>
    </source>
</evidence>
<name>A0A4U5PIJ0_STECR</name>
<dbReference type="AlphaFoldDB" id="A0A4U5PIJ0"/>
<gene>
    <name evidence="1" type="ORF">L596_010400</name>
</gene>
<evidence type="ECO:0000313" key="1">
    <source>
        <dbReference type="EMBL" id="TKR96370.1"/>
    </source>
</evidence>
<proteinExistence type="predicted"/>
<accession>A0A4U5PIJ0</accession>
<comment type="caution">
    <text evidence="1">The sequence shown here is derived from an EMBL/GenBank/DDBJ whole genome shotgun (WGS) entry which is preliminary data.</text>
</comment>
<sequence>MLAFLSSDTLHNPLLSSDIIRDYWELLFYNLEQLTYGEFCLHRQLSGTWKDEFERVYSINAYWKSLIINSSSLEAYRIIVSCRND</sequence>
<reference evidence="1 2" key="1">
    <citation type="journal article" date="2015" name="Genome Biol.">
        <title>Comparative genomics of Steinernema reveals deeply conserved gene regulatory networks.</title>
        <authorList>
            <person name="Dillman A.R."/>
            <person name="Macchietto M."/>
            <person name="Porter C.F."/>
            <person name="Rogers A."/>
            <person name="Williams B."/>
            <person name="Antoshechkin I."/>
            <person name="Lee M.M."/>
            <person name="Goodwin Z."/>
            <person name="Lu X."/>
            <person name="Lewis E.E."/>
            <person name="Goodrich-Blair H."/>
            <person name="Stock S.P."/>
            <person name="Adams B.J."/>
            <person name="Sternberg P.W."/>
            <person name="Mortazavi A."/>
        </authorList>
    </citation>
    <scope>NUCLEOTIDE SEQUENCE [LARGE SCALE GENOMIC DNA]</scope>
    <source>
        <strain evidence="1 2">ALL</strain>
    </source>
</reference>
<organism evidence="1 2">
    <name type="scientific">Steinernema carpocapsae</name>
    <name type="common">Entomopathogenic nematode</name>
    <dbReference type="NCBI Taxonomy" id="34508"/>
    <lineage>
        <taxon>Eukaryota</taxon>
        <taxon>Metazoa</taxon>
        <taxon>Ecdysozoa</taxon>
        <taxon>Nematoda</taxon>
        <taxon>Chromadorea</taxon>
        <taxon>Rhabditida</taxon>
        <taxon>Tylenchina</taxon>
        <taxon>Panagrolaimomorpha</taxon>
        <taxon>Strongyloidoidea</taxon>
        <taxon>Steinernematidae</taxon>
        <taxon>Steinernema</taxon>
    </lineage>
</organism>
<keyword evidence="2" id="KW-1185">Reference proteome</keyword>
<dbReference type="EMBL" id="AZBU02000002">
    <property type="protein sequence ID" value="TKR96370.1"/>
    <property type="molecule type" value="Genomic_DNA"/>
</dbReference>